<name>A0A0C9RU07_9CONI</name>
<dbReference type="AlphaFoldDB" id="A0A0C9RU07"/>
<dbReference type="PANTHER" id="PTHR48048">
    <property type="entry name" value="GLYCOSYLTRANSFERASE"/>
    <property type="match status" value="1"/>
</dbReference>
<evidence type="ECO:0000313" key="3">
    <source>
        <dbReference type="EMBL" id="JAG87239.1"/>
    </source>
</evidence>
<dbReference type="Gene3D" id="3.40.50.2000">
    <property type="entry name" value="Glycogen Phosphorylase B"/>
    <property type="match status" value="2"/>
</dbReference>
<dbReference type="GO" id="GO:0035251">
    <property type="term" value="F:UDP-glucosyltransferase activity"/>
    <property type="evidence" value="ECO:0007669"/>
    <property type="project" value="InterPro"/>
</dbReference>
<proteinExistence type="inferred from homology"/>
<accession>A0A0C9RU07</accession>
<reference evidence="3" key="1">
    <citation type="submission" date="2015-02" db="EMBL/GenBank/DDBJ databases">
        <title>A transcriptome of Wollemia nobilis - a relic of Gondwana.</title>
        <authorList>
            <person name="Chia J.Y."/>
            <person name="Leong Y.S."/>
            <person name="Abdul Karim S."/>
            <person name="Wan Azmi N."/>
            <person name="Hercus R."/>
            <person name="Croft L."/>
        </authorList>
    </citation>
    <scope>NUCLEOTIDE SEQUENCE</scope>
    <source>
        <strain evidence="3">MaeBrown</strain>
        <tissue evidence="3">Leaf</tissue>
    </source>
</reference>
<dbReference type="SUPFAM" id="SSF53756">
    <property type="entry name" value="UDP-Glycosyltransferase/glycogen phosphorylase"/>
    <property type="match status" value="1"/>
</dbReference>
<dbReference type="FunFam" id="3.40.50.2000:FF:000056">
    <property type="entry name" value="Glycosyltransferase"/>
    <property type="match status" value="1"/>
</dbReference>
<organism evidence="3">
    <name type="scientific">Wollemia nobilis</name>
    <dbReference type="NCBI Taxonomy" id="56998"/>
    <lineage>
        <taxon>Eukaryota</taxon>
        <taxon>Viridiplantae</taxon>
        <taxon>Streptophyta</taxon>
        <taxon>Embryophyta</taxon>
        <taxon>Tracheophyta</taxon>
        <taxon>Spermatophyta</taxon>
        <taxon>Pinopsida</taxon>
        <taxon>Pinidae</taxon>
        <taxon>Conifers II</taxon>
        <taxon>Araucariales</taxon>
        <taxon>Araucariaceae</taxon>
        <taxon>Wollemia</taxon>
    </lineage>
</organism>
<dbReference type="InterPro" id="IPR050481">
    <property type="entry name" value="UDP-glycosyltransf_plant"/>
</dbReference>
<sequence>MEQENPRDGGRQKPHVVFCPSPITMGHVRPMMDLAIKLVTHHGFSVTVITTKGKTATERYASYLQALSSSTSDDVIRLLELPELIDDSNREEAESYPRHPLLVYLYWVEKSKEALQQLLQDLLRSSTSPICAFLTDFFHMAALDVTTQLSIPTYLFHLSSAANVCLKLYLPKFAEDQPDFVDRPDAVLQIPGLRPLATRDLPSSFLDKSCPTVPNEYVALCSRLRQVTGIFINSFAELEEEAIRALRDPKDEKMPAIYPIGPILCSLLVEEAGKDGTRCLGWLDKQRDSSVLYIAFGSVASMSVKQVREIAWGLEGSGRCFLWVLQGRFLDEEKSRDPEEVFSQFLAEGFQTRIRDRGLVVSSWVPQIRILAHPSIGGFVSHCGWNSLLEGIWNGVPFAAWPLQAEQPMNRLFIVDELEIGLEARMDG</sequence>
<comment type="similarity">
    <text evidence="1">Belongs to the UDP-glycosyltransferase family.</text>
</comment>
<dbReference type="EMBL" id="GCHU01013059">
    <property type="protein sequence ID" value="JAG87239.1"/>
    <property type="molecule type" value="Transcribed_RNA"/>
</dbReference>
<dbReference type="CDD" id="cd03784">
    <property type="entry name" value="GT1_Gtf-like"/>
    <property type="match status" value="1"/>
</dbReference>
<keyword evidence="2" id="KW-0808">Transferase</keyword>
<evidence type="ECO:0000256" key="2">
    <source>
        <dbReference type="ARBA" id="ARBA00022679"/>
    </source>
</evidence>
<dbReference type="Pfam" id="PF00201">
    <property type="entry name" value="UDPGT"/>
    <property type="match status" value="1"/>
</dbReference>
<evidence type="ECO:0000256" key="1">
    <source>
        <dbReference type="ARBA" id="ARBA00009995"/>
    </source>
</evidence>
<protein>
    <submittedName>
        <fullName evidence="3">TSA: Wollemia nobilis Ref_Wollemi_Transcript_13135_1852 transcribed RNA sequence</fullName>
    </submittedName>
</protein>
<dbReference type="InterPro" id="IPR002213">
    <property type="entry name" value="UDP_glucos_trans"/>
</dbReference>